<gene>
    <name evidence="1" type="ORF">GSCOC_T00017838001</name>
</gene>
<reference evidence="2" key="1">
    <citation type="journal article" date="2014" name="Science">
        <title>The coffee genome provides insight into the convergent evolution of caffeine biosynthesis.</title>
        <authorList>
            <person name="Denoeud F."/>
            <person name="Carretero-Paulet L."/>
            <person name="Dereeper A."/>
            <person name="Droc G."/>
            <person name="Guyot R."/>
            <person name="Pietrella M."/>
            <person name="Zheng C."/>
            <person name="Alberti A."/>
            <person name="Anthony F."/>
            <person name="Aprea G."/>
            <person name="Aury J.M."/>
            <person name="Bento P."/>
            <person name="Bernard M."/>
            <person name="Bocs S."/>
            <person name="Campa C."/>
            <person name="Cenci A."/>
            <person name="Combes M.C."/>
            <person name="Crouzillat D."/>
            <person name="Da Silva C."/>
            <person name="Daddiego L."/>
            <person name="De Bellis F."/>
            <person name="Dussert S."/>
            <person name="Garsmeur O."/>
            <person name="Gayraud T."/>
            <person name="Guignon V."/>
            <person name="Jahn K."/>
            <person name="Jamilloux V."/>
            <person name="Joet T."/>
            <person name="Labadie K."/>
            <person name="Lan T."/>
            <person name="Leclercq J."/>
            <person name="Lepelley M."/>
            <person name="Leroy T."/>
            <person name="Li L.T."/>
            <person name="Librado P."/>
            <person name="Lopez L."/>
            <person name="Munoz A."/>
            <person name="Noel B."/>
            <person name="Pallavicini A."/>
            <person name="Perrotta G."/>
            <person name="Poncet V."/>
            <person name="Pot D."/>
            <person name="Priyono X."/>
            <person name="Rigoreau M."/>
            <person name="Rouard M."/>
            <person name="Rozas J."/>
            <person name="Tranchant-Dubreuil C."/>
            <person name="VanBuren R."/>
            <person name="Zhang Q."/>
            <person name="Andrade A.C."/>
            <person name="Argout X."/>
            <person name="Bertrand B."/>
            <person name="de Kochko A."/>
            <person name="Graziosi G."/>
            <person name="Henry R.J."/>
            <person name="Jayarama X."/>
            <person name="Ming R."/>
            <person name="Nagai C."/>
            <person name="Rounsley S."/>
            <person name="Sankoff D."/>
            <person name="Giuliano G."/>
            <person name="Albert V.A."/>
            <person name="Wincker P."/>
            <person name="Lashermes P."/>
        </authorList>
    </citation>
    <scope>NUCLEOTIDE SEQUENCE [LARGE SCALE GENOMIC DNA]</scope>
    <source>
        <strain evidence="2">cv. DH200-94</strain>
    </source>
</reference>
<dbReference type="EMBL" id="HG739096">
    <property type="protein sequence ID" value="CDP04445.1"/>
    <property type="molecule type" value="Genomic_DNA"/>
</dbReference>
<organism evidence="1 2">
    <name type="scientific">Coffea canephora</name>
    <name type="common">Robusta coffee</name>
    <dbReference type="NCBI Taxonomy" id="49390"/>
    <lineage>
        <taxon>Eukaryota</taxon>
        <taxon>Viridiplantae</taxon>
        <taxon>Streptophyta</taxon>
        <taxon>Embryophyta</taxon>
        <taxon>Tracheophyta</taxon>
        <taxon>Spermatophyta</taxon>
        <taxon>Magnoliopsida</taxon>
        <taxon>eudicotyledons</taxon>
        <taxon>Gunneridae</taxon>
        <taxon>Pentapetalae</taxon>
        <taxon>asterids</taxon>
        <taxon>lamiids</taxon>
        <taxon>Gentianales</taxon>
        <taxon>Rubiaceae</taxon>
        <taxon>Ixoroideae</taxon>
        <taxon>Gardenieae complex</taxon>
        <taxon>Bertiereae - Coffeeae clade</taxon>
        <taxon>Coffeeae</taxon>
        <taxon>Coffea</taxon>
    </lineage>
</organism>
<protein>
    <submittedName>
        <fullName evidence="1">Uncharacterized protein</fullName>
    </submittedName>
</protein>
<name>A0A068U7C1_COFCA</name>
<accession>A0A068U7C1</accession>
<dbReference type="Gramene" id="CDP04445">
    <property type="protein sequence ID" value="CDP04445"/>
    <property type="gene ID" value="GSCOC_T00017838001"/>
</dbReference>
<sequence>MYDYFCHKSVCKFTGIIGKFSSRLYWNACGGNSGTETAEEVSRGEAQRCWLEGLPVFINLMLL</sequence>
<dbReference type="AlphaFoldDB" id="A0A068U7C1"/>
<proteinExistence type="predicted"/>
<keyword evidence="2" id="KW-1185">Reference proteome</keyword>
<evidence type="ECO:0000313" key="2">
    <source>
        <dbReference type="Proteomes" id="UP000295252"/>
    </source>
</evidence>
<dbReference type="Proteomes" id="UP000295252">
    <property type="component" value="Chromosome XI"/>
</dbReference>
<evidence type="ECO:0000313" key="1">
    <source>
        <dbReference type="EMBL" id="CDP04445.1"/>
    </source>
</evidence>
<dbReference type="InParanoid" id="A0A068U7C1"/>